<sequence>MIHYQVYFRVTNIIDGYIFPLTKLGLTRSLTKPRCTWASIWHCYSEYAKLSGVSGANVTIRELGVQTNIHAYLQLRETWLIFIIILSVIEVIILVVLLFLRKRLLIAIALMKEASRVIGYTLSALFYPIITFVLIFTCIVYSGVTALYPLLKMKTHMLHFASDCPDARCIFVAYGGNTFYEQNLMAFQVFNIVAFLWAVNFVIALGQCTLAGAFASYYWTFNKPRNLPSLPMVYSFGRALRYHMGSLALGSFIITFIQVIRLVLEYLDNRLKDSQNGVARFFMRCLKCCFWCLEKFMKFVNRNAYIMNILMVGCVFGNGPYLETNVSSHSFDSLIPQKIFDFKHLLGILAFFLFSNKIPLPNFMLPAFNYYWMPILVIVGTYVIAHGFFSVYNMCVDTLFLCFLEDLERNDGSTEKPYYMPPSLMKILQKKNQA</sequence>
<reference evidence="8" key="2">
    <citation type="submission" date="2025-09" db="UniProtKB">
        <authorList>
            <consortium name="Ensembl"/>
        </authorList>
    </citation>
    <scope>IDENTIFICATION</scope>
</reference>
<feature type="transmembrane region" description="Helical" evidence="7">
    <location>
        <begin position="239"/>
        <end position="264"/>
    </location>
</feature>
<dbReference type="GeneTree" id="ENSGT00940000156600"/>
<dbReference type="InterPro" id="IPR007603">
    <property type="entry name" value="Choline_transptr-like"/>
</dbReference>
<evidence type="ECO:0000256" key="1">
    <source>
        <dbReference type="ARBA" id="ARBA00004141"/>
    </source>
</evidence>
<proteinExistence type="inferred from homology"/>
<evidence type="ECO:0000256" key="4">
    <source>
        <dbReference type="ARBA" id="ARBA00022989"/>
    </source>
</evidence>
<comment type="function">
    <text evidence="7">Choline transporter.</text>
</comment>
<dbReference type="Ensembl" id="ENSEBUT00000011018.1">
    <property type="protein sequence ID" value="ENSEBUP00000010470.1"/>
    <property type="gene ID" value="ENSEBUG00000006733.1"/>
</dbReference>
<evidence type="ECO:0000256" key="5">
    <source>
        <dbReference type="ARBA" id="ARBA00023136"/>
    </source>
</evidence>
<comment type="similarity">
    <text evidence="2 7">Belongs to the CTL (choline transporter-like) family.</text>
</comment>
<comment type="subcellular location">
    <subcellularLocation>
        <location evidence="7">Cell membrane</location>
        <topology evidence="7">Multi-pass membrane protein</topology>
    </subcellularLocation>
    <subcellularLocation>
        <location evidence="1">Membrane</location>
        <topology evidence="1">Multi-pass membrane protein</topology>
    </subcellularLocation>
</comment>
<name>A0A8C4WTU6_EPTBU</name>
<feature type="transmembrane region" description="Helical" evidence="7">
    <location>
        <begin position="120"/>
        <end position="148"/>
    </location>
</feature>
<dbReference type="GO" id="GO:0022857">
    <property type="term" value="F:transmembrane transporter activity"/>
    <property type="evidence" value="ECO:0007669"/>
    <property type="project" value="UniProtKB-UniRule"/>
</dbReference>
<keyword evidence="3 7" id="KW-0812">Transmembrane</keyword>
<evidence type="ECO:0000256" key="6">
    <source>
        <dbReference type="ARBA" id="ARBA00023180"/>
    </source>
</evidence>
<reference evidence="8" key="1">
    <citation type="submission" date="2025-08" db="UniProtKB">
        <authorList>
            <consortium name="Ensembl"/>
        </authorList>
    </citation>
    <scope>IDENTIFICATION</scope>
</reference>
<evidence type="ECO:0000256" key="7">
    <source>
        <dbReference type="RuleBase" id="RU368066"/>
    </source>
</evidence>
<evidence type="ECO:0000313" key="9">
    <source>
        <dbReference type="Proteomes" id="UP000694388"/>
    </source>
</evidence>
<keyword evidence="4 7" id="KW-1133">Transmembrane helix</keyword>
<dbReference type="Pfam" id="PF04515">
    <property type="entry name" value="Choline_transpo"/>
    <property type="match status" value="1"/>
</dbReference>
<dbReference type="PANTHER" id="PTHR12385">
    <property type="entry name" value="CHOLINE TRANSPORTER-LIKE (SLC FAMILY 44)"/>
    <property type="match status" value="1"/>
</dbReference>
<comment type="caution">
    <text evidence="7">Lacks conserved residue(s) required for the propagation of feature annotation.</text>
</comment>
<keyword evidence="5 7" id="KW-0472">Membrane</keyword>
<protein>
    <recommendedName>
        <fullName evidence="7">Choline transporter-like protein</fullName>
    </recommendedName>
</protein>
<feature type="transmembrane region" description="Helical" evidence="7">
    <location>
        <begin position="370"/>
        <end position="392"/>
    </location>
</feature>
<dbReference type="AlphaFoldDB" id="A0A8C4WTU6"/>
<keyword evidence="9" id="KW-1185">Reference proteome</keyword>
<feature type="transmembrane region" description="Helical" evidence="7">
    <location>
        <begin position="79"/>
        <end position="100"/>
    </location>
</feature>
<feature type="transmembrane region" description="Helical" evidence="7">
    <location>
        <begin position="304"/>
        <end position="322"/>
    </location>
</feature>
<dbReference type="Proteomes" id="UP000694388">
    <property type="component" value="Unplaced"/>
</dbReference>
<evidence type="ECO:0000256" key="3">
    <source>
        <dbReference type="ARBA" id="ARBA00022692"/>
    </source>
</evidence>
<dbReference type="GO" id="GO:0005886">
    <property type="term" value="C:plasma membrane"/>
    <property type="evidence" value="ECO:0007669"/>
    <property type="project" value="UniProtKB-SubCell"/>
</dbReference>
<evidence type="ECO:0000256" key="2">
    <source>
        <dbReference type="ARBA" id="ARBA00007168"/>
    </source>
</evidence>
<dbReference type="OMA" id="YENTTAM"/>
<evidence type="ECO:0000313" key="8">
    <source>
        <dbReference type="Ensembl" id="ENSEBUP00000010470.1"/>
    </source>
</evidence>
<keyword evidence="6" id="KW-0325">Glycoprotein</keyword>
<accession>A0A8C4WTU6</accession>
<organism evidence="8 9">
    <name type="scientific">Eptatretus burgeri</name>
    <name type="common">Inshore hagfish</name>
    <dbReference type="NCBI Taxonomy" id="7764"/>
    <lineage>
        <taxon>Eukaryota</taxon>
        <taxon>Metazoa</taxon>
        <taxon>Chordata</taxon>
        <taxon>Craniata</taxon>
        <taxon>Vertebrata</taxon>
        <taxon>Cyclostomata</taxon>
        <taxon>Myxini</taxon>
        <taxon>Myxiniformes</taxon>
        <taxon>Myxinidae</taxon>
        <taxon>Eptatretinae</taxon>
        <taxon>Eptatretus</taxon>
    </lineage>
</organism>
<feature type="transmembrane region" description="Helical" evidence="7">
    <location>
        <begin position="192"/>
        <end position="219"/>
    </location>
</feature>
<dbReference type="PANTHER" id="PTHR12385:SF14">
    <property type="entry name" value="CHOLINE TRANSPORTER-LIKE 2"/>
    <property type="match status" value="1"/>
</dbReference>